<protein>
    <recommendedName>
        <fullName evidence="1">DNA (cytosine-5-)-methyltransferase</fullName>
        <ecNumber evidence="1">2.1.1.37</ecNumber>
    </recommendedName>
</protein>
<dbReference type="GO" id="GO:0032259">
    <property type="term" value="P:methylation"/>
    <property type="evidence" value="ECO:0007669"/>
    <property type="project" value="UniProtKB-KW"/>
</dbReference>
<accession>A0ABT2ZI17</accession>
<dbReference type="Pfam" id="PF00145">
    <property type="entry name" value="DNA_methylase"/>
    <property type="match status" value="2"/>
</dbReference>
<keyword evidence="2 7" id="KW-0489">Methyltransferase</keyword>
<comment type="caution">
    <text evidence="8">The sequence shown here is derived from an EMBL/GenBank/DDBJ whole genome shotgun (WGS) entry which is preliminary data.</text>
</comment>
<dbReference type="Proteomes" id="UP001652542">
    <property type="component" value="Unassembled WGS sequence"/>
</dbReference>
<dbReference type="RefSeq" id="WP_263736345.1">
    <property type="nucleotide sequence ID" value="NZ_JAOWKY010000008.1"/>
</dbReference>
<evidence type="ECO:0000256" key="2">
    <source>
        <dbReference type="ARBA" id="ARBA00022603"/>
    </source>
</evidence>
<comment type="catalytic activity">
    <reaction evidence="6">
        <text>a 2'-deoxycytidine in DNA + S-adenosyl-L-methionine = a 5-methyl-2'-deoxycytidine in DNA + S-adenosyl-L-homocysteine + H(+)</text>
        <dbReference type="Rhea" id="RHEA:13681"/>
        <dbReference type="Rhea" id="RHEA-COMP:11369"/>
        <dbReference type="Rhea" id="RHEA-COMP:11370"/>
        <dbReference type="ChEBI" id="CHEBI:15378"/>
        <dbReference type="ChEBI" id="CHEBI:57856"/>
        <dbReference type="ChEBI" id="CHEBI:59789"/>
        <dbReference type="ChEBI" id="CHEBI:85452"/>
        <dbReference type="ChEBI" id="CHEBI:85454"/>
        <dbReference type="EC" id="2.1.1.37"/>
    </reaction>
</comment>
<dbReference type="Gene3D" id="3.40.50.150">
    <property type="entry name" value="Vaccinia Virus protein VP39"/>
    <property type="match status" value="1"/>
</dbReference>
<evidence type="ECO:0000256" key="7">
    <source>
        <dbReference type="PROSITE-ProRule" id="PRU01016"/>
    </source>
</evidence>
<feature type="active site" evidence="7">
    <location>
        <position position="95"/>
    </location>
</feature>
<evidence type="ECO:0000256" key="6">
    <source>
        <dbReference type="ARBA" id="ARBA00047422"/>
    </source>
</evidence>
<dbReference type="SUPFAM" id="SSF53335">
    <property type="entry name" value="S-adenosyl-L-methionine-dependent methyltransferases"/>
    <property type="match status" value="1"/>
</dbReference>
<dbReference type="InterPro" id="IPR029063">
    <property type="entry name" value="SAM-dependent_MTases_sf"/>
</dbReference>
<organism evidence="8 9">
    <name type="scientific">Albidovulum marisflavi</name>
    <dbReference type="NCBI Taxonomy" id="2984159"/>
    <lineage>
        <taxon>Bacteria</taxon>
        <taxon>Pseudomonadati</taxon>
        <taxon>Pseudomonadota</taxon>
        <taxon>Alphaproteobacteria</taxon>
        <taxon>Rhodobacterales</taxon>
        <taxon>Paracoccaceae</taxon>
        <taxon>Albidovulum</taxon>
    </lineage>
</organism>
<reference evidence="8 9" key="1">
    <citation type="submission" date="2022-10" db="EMBL/GenBank/DDBJ databases">
        <title>Defluviimonas sp. nov., isolated from ocean surface water.</title>
        <authorList>
            <person name="He W."/>
            <person name="Wang L."/>
            <person name="Zhang D.-F."/>
        </authorList>
    </citation>
    <scope>NUCLEOTIDE SEQUENCE [LARGE SCALE GENOMIC DNA]</scope>
    <source>
        <strain evidence="8 9">WL0002</strain>
    </source>
</reference>
<evidence type="ECO:0000313" key="9">
    <source>
        <dbReference type="Proteomes" id="UP001652542"/>
    </source>
</evidence>
<evidence type="ECO:0000256" key="5">
    <source>
        <dbReference type="ARBA" id="ARBA00022747"/>
    </source>
</evidence>
<dbReference type="InterPro" id="IPR001525">
    <property type="entry name" value="C5_MeTfrase"/>
</dbReference>
<evidence type="ECO:0000256" key="3">
    <source>
        <dbReference type="ARBA" id="ARBA00022679"/>
    </source>
</evidence>
<keyword evidence="5" id="KW-0680">Restriction system</keyword>
<keyword evidence="3 7" id="KW-0808">Transferase</keyword>
<dbReference type="PRINTS" id="PR00105">
    <property type="entry name" value="C5METTRFRASE"/>
</dbReference>
<comment type="similarity">
    <text evidence="7">Belongs to the class I-like SAM-binding methyltransferase superfamily. C5-methyltransferase family.</text>
</comment>
<dbReference type="GO" id="GO:0008168">
    <property type="term" value="F:methyltransferase activity"/>
    <property type="evidence" value="ECO:0007669"/>
    <property type="project" value="UniProtKB-KW"/>
</dbReference>
<dbReference type="PANTHER" id="PTHR10629:SF52">
    <property type="entry name" value="DNA (CYTOSINE-5)-METHYLTRANSFERASE 1"/>
    <property type="match status" value="1"/>
</dbReference>
<keyword evidence="4 7" id="KW-0949">S-adenosyl-L-methionine</keyword>
<evidence type="ECO:0000313" key="8">
    <source>
        <dbReference type="EMBL" id="MCV2870667.1"/>
    </source>
</evidence>
<evidence type="ECO:0000256" key="1">
    <source>
        <dbReference type="ARBA" id="ARBA00011975"/>
    </source>
</evidence>
<dbReference type="InterPro" id="IPR050390">
    <property type="entry name" value="C5-Methyltransferase"/>
</dbReference>
<sequence>MDGTGFLPHTPQRRLGDLPPIIVDSFAGGGGASTGIELALGRSPDVAINHDAAALAMHQANHPDTLHLNSNIWQVDPSEVCRGRRVGLAWFSPDCKHHSKAKGGKPVKKNIRDLAWVVVLWARRVRPEVILLENVEEFRDWGPLTADNRPCPERRGQTFKAWCAELKRLGYKVEHRELRACDYGAPTIRKRLFLVARRDGRPITWPEPTHGKPGSPEVLAGTRLPWRTAAEIIDWSLPCPSIFDTSEEIMAKHGLRAVRPLKDATMRRIARGVMRYVVDAAQPFIVSLAHGDSGGRREYPIGDPIGTQTVGGIQHGLVMPTLAPFVTYGQQGGANRSATDPLHTITASPKDQNAIVAPMLVQTGYGEAPGQAPRSLDIEAPLGTVVAGGGKHALVAAFLAQHNAGARMENNAGRPADAPLSTLTTAGAQQQVVSAFLSRTDITSAIERNGIYPAGDPLRTLMTAGSFTVVAAFLQKYYGAGTGQDATAPLHTVATRDTFGLVTVQIDGQTYAIADIGMRMLTPREQFRAQGFPDSYRIEAGADGRALTKTEQTRMCGNSVCPPLAEALVRANCAHLAASRMREKTDA</sequence>
<dbReference type="PANTHER" id="PTHR10629">
    <property type="entry name" value="CYTOSINE-SPECIFIC METHYLTRANSFERASE"/>
    <property type="match status" value="1"/>
</dbReference>
<dbReference type="Gene3D" id="3.90.120.10">
    <property type="entry name" value="DNA Methylase, subunit A, domain 2"/>
    <property type="match status" value="1"/>
</dbReference>
<name>A0ABT2ZI17_9RHOB</name>
<gene>
    <name evidence="8" type="ORF">OEW28_18800</name>
</gene>
<proteinExistence type="inferred from homology"/>
<dbReference type="EC" id="2.1.1.37" evidence="1"/>
<dbReference type="EMBL" id="JAOWKY010000008">
    <property type="protein sequence ID" value="MCV2870667.1"/>
    <property type="molecule type" value="Genomic_DNA"/>
</dbReference>
<evidence type="ECO:0000256" key="4">
    <source>
        <dbReference type="ARBA" id="ARBA00022691"/>
    </source>
</evidence>
<dbReference type="PROSITE" id="PS51679">
    <property type="entry name" value="SAM_MT_C5"/>
    <property type="match status" value="1"/>
</dbReference>
<keyword evidence="9" id="KW-1185">Reference proteome</keyword>